<evidence type="ECO:0000313" key="2">
    <source>
        <dbReference type="EMBL" id="EQD26933.1"/>
    </source>
</evidence>
<accession>T0Y1P6</accession>
<feature type="non-terminal residue" evidence="2">
    <location>
        <position position="123"/>
    </location>
</feature>
<dbReference type="SUPFAM" id="SSF47823">
    <property type="entry name" value="lambda integrase-like, N-terminal domain"/>
    <property type="match status" value="1"/>
</dbReference>
<evidence type="ECO:0000256" key="1">
    <source>
        <dbReference type="ARBA" id="ARBA00023125"/>
    </source>
</evidence>
<dbReference type="AlphaFoldDB" id="T0Y1P6"/>
<sequence>MKDNSLIPTLAQPASNLTLPIQLAQQAADAVRELLAEAAAANTTRSYASALRYWAGWHAARYGVELSLPVSEAAVLQFVVDHAVRRAADGELAWELPLAVDQTLVAAGLKAKLGPWTLATVRH</sequence>
<reference evidence="2" key="2">
    <citation type="journal article" date="2014" name="ISME J.">
        <title>Microbial stratification in low pH oxic and suboxic macroscopic growths along an acid mine drainage.</title>
        <authorList>
            <person name="Mendez-Garcia C."/>
            <person name="Mesa V."/>
            <person name="Sprenger R.R."/>
            <person name="Richter M."/>
            <person name="Diez M.S."/>
            <person name="Solano J."/>
            <person name="Bargiela R."/>
            <person name="Golyshina O.V."/>
            <person name="Manteca A."/>
            <person name="Ramos J.L."/>
            <person name="Gallego J.R."/>
            <person name="Llorente I."/>
            <person name="Martins Dos Santos V.A."/>
            <person name="Jensen O.N."/>
            <person name="Pelaez A.I."/>
            <person name="Sanchez J."/>
            <person name="Ferrer M."/>
        </authorList>
    </citation>
    <scope>NUCLEOTIDE SEQUENCE</scope>
</reference>
<proteinExistence type="predicted"/>
<dbReference type="InterPro" id="IPR010998">
    <property type="entry name" value="Integrase_recombinase_N"/>
</dbReference>
<protein>
    <submittedName>
        <fullName evidence="2">Integrase family protein</fullName>
    </submittedName>
</protein>
<name>T0Y1P6_9ZZZZ</name>
<reference evidence="2" key="1">
    <citation type="submission" date="2013-08" db="EMBL/GenBank/DDBJ databases">
        <authorList>
            <person name="Mendez C."/>
            <person name="Richter M."/>
            <person name="Ferrer M."/>
            <person name="Sanchez J."/>
        </authorList>
    </citation>
    <scope>NUCLEOTIDE SEQUENCE</scope>
</reference>
<keyword evidence="1" id="KW-0238">DNA-binding</keyword>
<dbReference type="Gene3D" id="1.10.150.130">
    <property type="match status" value="1"/>
</dbReference>
<gene>
    <name evidence="2" type="ORF">B2A_15449</name>
</gene>
<dbReference type="GO" id="GO:0003677">
    <property type="term" value="F:DNA binding"/>
    <property type="evidence" value="ECO:0007669"/>
    <property type="project" value="UniProtKB-KW"/>
</dbReference>
<dbReference type="EMBL" id="AUZZ01011248">
    <property type="protein sequence ID" value="EQD26933.1"/>
    <property type="molecule type" value="Genomic_DNA"/>
</dbReference>
<organism evidence="2">
    <name type="scientific">mine drainage metagenome</name>
    <dbReference type="NCBI Taxonomy" id="410659"/>
    <lineage>
        <taxon>unclassified sequences</taxon>
        <taxon>metagenomes</taxon>
        <taxon>ecological metagenomes</taxon>
    </lineage>
</organism>
<comment type="caution">
    <text evidence="2">The sequence shown here is derived from an EMBL/GenBank/DDBJ whole genome shotgun (WGS) entry which is preliminary data.</text>
</comment>